<feature type="region of interest" description="Disordered" evidence="1">
    <location>
        <begin position="1"/>
        <end position="31"/>
    </location>
</feature>
<feature type="domain" description="HTH marR-type" evidence="2">
    <location>
        <begin position="38"/>
        <end position="174"/>
    </location>
</feature>
<dbReference type="SMART" id="SM00347">
    <property type="entry name" value="HTH_MARR"/>
    <property type="match status" value="1"/>
</dbReference>
<dbReference type="PROSITE" id="PS50995">
    <property type="entry name" value="HTH_MARR_2"/>
    <property type="match status" value="1"/>
</dbReference>
<dbReference type="GO" id="GO:0006950">
    <property type="term" value="P:response to stress"/>
    <property type="evidence" value="ECO:0007669"/>
    <property type="project" value="TreeGrafter"/>
</dbReference>
<dbReference type="InterPro" id="IPR036390">
    <property type="entry name" value="WH_DNA-bd_sf"/>
</dbReference>
<comment type="caution">
    <text evidence="3">The sequence shown here is derived from an EMBL/GenBank/DDBJ whole genome shotgun (WGS) entry which is preliminary data.</text>
</comment>
<evidence type="ECO:0000313" key="3">
    <source>
        <dbReference type="EMBL" id="KGM11786.1"/>
    </source>
</evidence>
<dbReference type="InterPro" id="IPR036388">
    <property type="entry name" value="WH-like_DNA-bd_sf"/>
</dbReference>
<dbReference type="AlphaFoldDB" id="A0A0A0BV53"/>
<dbReference type="OrthoDB" id="8635520at2"/>
<dbReference type="SUPFAM" id="SSF46785">
    <property type="entry name" value="Winged helix' DNA-binding domain"/>
    <property type="match status" value="1"/>
</dbReference>
<dbReference type="GO" id="GO:0003700">
    <property type="term" value="F:DNA-binding transcription factor activity"/>
    <property type="evidence" value="ECO:0007669"/>
    <property type="project" value="InterPro"/>
</dbReference>
<sequence>MTQHVGEDVGTAEEQERPVAGATPSTDPAPVRWLSAEQQRHWRAYLLGSARLQEALNRQLEDDADMSLSEYEILVRLSEVEDRTVRMSELAASVMHSRSRLTHTVSRMERRGLVVRTACSDDRRGVNCTLTEAGYALLERTAPGHVEAVRRNLVDLLTDDQFRALGAVMGVVAQGPADDDAARPGPATARG</sequence>
<dbReference type="Proteomes" id="UP000029839">
    <property type="component" value="Unassembled WGS sequence"/>
</dbReference>
<dbReference type="Gene3D" id="1.10.10.10">
    <property type="entry name" value="Winged helix-like DNA-binding domain superfamily/Winged helix DNA-binding domain"/>
    <property type="match status" value="1"/>
</dbReference>
<gene>
    <name evidence="3" type="ORF">N868_06685</name>
</gene>
<reference evidence="3 4" key="1">
    <citation type="submission" date="2013-08" db="EMBL/GenBank/DDBJ databases">
        <title>Genome sequencing of Cellulomonas carbonis T26.</title>
        <authorList>
            <person name="Chen F."/>
            <person name="Li Y."/>
            <person name="Wang G."/>
        </authorList>
    </citation>
    <scope>NUCLEOTIDE SEQUENCE [LARGE SCALE GENOMIC DNA]</scope>
    <source>
        <strain evidence="3 4">T26</strain>
    </source>
</reference>
<dbReference type="PRINTS" id="PR00598">
    <property type="entry name" value="HTHMARR"/>
</dbReference>
<dbReference type="InterPro" id="IPR039422">
    <property type="entry name" value="MarR/SlyA-like"/>
</dbReference>
<name>A0A0A0BV53_9CELL</name>
<evidence type="ECO:0000259" key="2">
    <source>
        <dbReference type="PROSITE" id="PS50995"/>
    </source>
</evidence>
<dbReference type="Pfam" id="PF01047">
    <property type="entry name" value="MarR"/>
    <property type="match status" value="1"/>
</dbReference>
<dbReference type="PANTHER" id="PTHR33164">
    <property type="entry name" value="TRANSCRIPTIONAL REGULATOR, MARR FAMILY"/>
    <property type="match status" value="1"/>
</dbReference>
<dbReference type="EMBL" id="AXCY01000014">
    <property type="protein sequence ID" value="KGM11786.1"/>
    <property type="molecule type" value="Genomic_DNA"/>
</dbReference>
<keyword evidence="4" id="KW-1185">Reference proteome</keyword>
<dbReference type="InterPro" id="IPR000835">
    <property type="entry name" value="HTH_MarR-typ"/>
</dbReference>
<proteinExistence type="predicted"/>
<dbReference type="PANTHER" id="PTHR33164:SF99">
    <property type="entry name" value="MARR FAMILY REGULATORY PROTEIN"/>
    <property type="match status" value="1"/>
</dbReference>
<evidence type="ECO:0000313" key="4">
    <source>
        <dbReference type="Proteomes" id="UP000029839"/>
    </source>
</evidence>
<reference evidence="3 4" key="2">
    <citation type="journal article" date="2015" name="Stand. Genomic Sci.">
        <title>Draft genome sequence of Cellulomonas carbonis T26(T) and comparative analysis of six Cellulomonas genomes.</title>
        <authorList>
            <person name="Zhuang W."/>
            <person name="Zhang S."/>
            <person name="Xia X."/>
            <person name="Wang G."/>
        </authorList>
    </citation>
    <scope>NUCLEOTIDE SEQUENCE [LARGE SCALE GENOMIC DNA]</scope>
    <source>
        <strain evidence="3 4">T26</strain>
    </source>
</reference>
<protein>
    <submittedName>
        <fullName evidence="3">MarR family transcriptional regulator</fullName>
    </submittedName>
</protein>
<organism evidence="3 4">
    <name type="scientific">Cellulomonas carbonis T26</name>
    <dbReference type="NCBI Taxonomy" id="947969"/>
    <lineage>
        <taxon>Bacteria</taxon>
        <taxon>Bacillati</taxon>
        <taxon>Actinomycetota</taxon>
        <taxon>Actinomycetes</taxon>
        <taxon>Micrococcales</taxon>
        <taxon>Cellulomonadaceae</taxon>
        <taxon>Cellulomonas</taxon>
    </lineage>
</organism>
<evidence type="ECO:0000256" key="1">
    <source>
        <dbReference type="SAM" id="MobiDB-lite"/>
    </source>
</evidence>
<dbReference type="RefSeq" id="WP_081978559.1">
    <property type="nucleotide sequence ID" value="NZ_AXCY01000014.1"/>
</dbReference>
<accession>A0A0A0BV53</accession>